<dbReference type="Gene3D" id="3.30.160.320">
    <property type="match status" value="1"/>
</dbReference>
<keyword evidence="1" id="KW-0929">Antimicrobial</keyword>
<dbReference type="Gene3D" id="2.80.10.50">
    <property type="match status" value="1"/>
</dbReference>
<keyword evidence="6" id="KW-1185">Reference proteome</keyword>
<protein>
    <recommendedName>
        <fullName evidence="7">Ricin B lectin domain-containing protein</fullName>
    </recommendedName>
</protein>
<dbReference type="Pfam" id="PF11630">
    <property type="entry name" value="Anti-LPS-SCYG"/>
    <property type="match status" value="1"/>
</dbReference>
<evidence type="ECO:0000313" key="5">
    <source>
        <dbReference type="EMBL" id="CAF1393302.1"/>
    </source>
</evidence>
<dbReference type="Proteomes" id="UP000663832">
    <property type="component" value="Unassembled WGS sequence"/>
</dbReference>
<dbReference type="EMBL" id="CAJNOM010000364">
    <property type="protein sequence ID" value="CAF1393302.1"/>
    <property type="molecule type" value="Genomic_DNA"/>
</dbReference>
<reference evidence="5" key="1">
    <citation type="submission" date="2021-02" db="EMBL/GenBank/DDBJ databases">
        <authorList>
            <person name="Nowell W R."/>
        </authorList>
    </citation>
    <scope>NUCLEOTIDE SEQUENCE</scope>
</reference>
<accession>A0A815KHP9</accession>
<keyword evidence="2" id="KW-0044">Antibiotic</keyword>
<dbReference type="AlphaFoldDB" id="A0A815KHP9"/>
<evidence type="ECO:0000313" key="4">
    <source>
        <dbReference type="EMBL" id="CAF1169370.1"/>
    </source>
</evidence>
<feature type="signal peptide" evidence="3">
    <location>
        <begin position="1"/>
        <end position="19"/>
    </location>
</feature>
<evidence type="ECO:0000256" key="2">
    <source>
        <dbReference type="ARBA" id="ARBA00023022"/>
    </source>
</evidence>
<keyword evidence="3" id="KW-0732">Signal</keyword>
<dbReference type="InterPro" id="IPR038539">
    <property type="entry name" value="Anti-LPS_factor/Scygonadin_sf"/>
</dbReference>
<dbReference type="CDD" id="cd23415">
    <property type="entry name" value="beta-trefoil_Ricin_AH"/>
    <property type="match status" value="1"/>
</dbReference>
<sequence>MKGVIFFFVLTATFGSVRSQQACMNGNWAQCAAEAVTQFRQLYSSYNTWHDNEQVPMFGTTCYSASKAGFYRWNWRWQGRFWCPTLSGLEGYSNNWESQKGAIEHAVEDYVRKGAQHGFLPPKRLLDPLDGPGHRELSAEPVQKITRFRNAETGYRLDSNGYGEAYALESNGDDYQVWHIINADDNSVYIRNKKTDLFLDSNWEGKVYTLPANKCAYQRWRFDGLRIINIATGRALDSNYNKKLYTLNPNGGNYQNWIQE</sequence>
<dbReference type="SUPFAM" id="SSF50370">
    <property type="entry name" value="Ricin B-like lectins"/>
    <property type="match status" value="1"/>
</dbReference>
<feature type="chain" id="PRO_5036228057" description="Ricin B lectin domain-containing protein" evidence="3">
    <location>
        <begin position="20"/>
        <end position="260"/>
    </location>
</feature>
<evidence type="ECO:0000313" key="6">
    <source>
        <dbReference type="Proteomes" id="UP000663832"/>
    </source>
</evidence>
<evidence type="ECO:0008006" key="7">
    <source>
        <dbReference type="Google" id="ProtNLM"/>
    </source>
</evidence>
<organism evidence="5 6">
    <name type="scientific">Adineta steineri</name>
    <dbReference type="NCBI Taxonomy" id="433720"/>
    <lineage>
        <taxon>Eukaryota</taxon>
        <taxon>Metazoa</taxon>
        <taxon>Spiralia</taxon>
        <taxon>Gnathifera</taxon>
        <taxon>Rotifera</taxon>
        <taxon>Eurotatoria</taxon>
        <taxon>Bdelloidea</taxon>
        <taxon>Adinetida</taxon>
        <taxon>Adinetidae</taxon>
        <taxon>Adineta</taxon>
    </lineage>
</organism>
<dbReference type="Proteomes" id="UP000663877">
    <property type="component" value="Unassembled WGS sequence"/>
</dbReference>
<dbReference type="InterPro" id="IPR024509">
    <property type="entry name" value="Anti-LPS_factor/Scygonadin"/>
</dbReference>
<proteinExistence type="predicted"/>
<evidence type="ECO:0000256" key="1">
    <source>
        <dbReference type="ARBA" id="ARBA00022529"/>
    </source>
</evidence>
<dbReference type="GO" id="GO:0042742">
    <property type="term" value="P:defense response to bacterium"/>
    <property type="evidence" value="ECO:0007669"/>
    <property type="project" value="UniProtKB-KW"/>
</dbReference>
<gene>
    <name evidence="4" type="ORF">BJG266_LOCUS25107</name>
    <name evidence="5" type="ORF">QVE165_LOCUS36336</name>
</gene>
<name>A0A815KHP9_9BILA</name>
<evidence type="ECO:0000256" key="3">
    <source>
        <dbReference type="SAM" id="SignalP"/>
    </source>
</evidence>
<comment type="caution">
    <text evidence="5">The sequence shown here is derived from an EMBL/GenBank/DDBJ whole genome shotgun (WGS) entry which is preliminary data.</text>
</comment>
<dbReference type="EMBL" id="CAJNOI010000188">
    <property type="protein sequence ID" value="CAF1169370.1"/>
    <property type="molecule type" value="Genomic_DNA"/>
</dbReference>
<dbReference type="InterPro" id="IPR035992">
    <property type="entry name" value="Ricin_B-like_lectins"/>
</dbReference>